<evidence type="ECO:0000256" key="2">
    <source>
        <dbReference type="ARBA" id="ARBA00023125"/>
    </source>
</evidence>
<accession>A0A0J6ZCQ8</accession>
<evidence type="ECO:0000259" key="5">
    <source>
        <dbReference type="Pfam" id="PF02650"/>
    </source>
</evidence>
<dbReference type="PATRIC" id="fig|37916.4.peg.993"/>
<dbReference type="Pfam" id="PF10298">
    <property type="entry name" value="WhiA_N"/>
    <property type="match status" value="1"/>
</dbReference>
<dbReference type="Pfam" id="PF02650">
    <property type="entry name" value="HTH_WhiA"/>
    <property type="match status" value="1"/>
</dbReference>
<dbReference type="HAMAP" id="MF_01420">
    <property type="entry name" value="HTH_type_WhiA"/>
    <property type="match status" value="1"/>
</dbReference>
<name>A0A0J6ZCQ8_9MYCO</name>
<keyword evidence="1 4" id="KW-0132">Cell division</keyword>
<dbReference type="PANTHER" id="PTHR37307">
    <property type="entry name" value="CELL DIVISION PROTEIN WHIA-RELATED"/>
    <property type="match status" value="1"/>
</dbReference>
<feature type="domain" description="WhiA LAGLIDADG-like" evidence="7">
    <location>
        <begin position="125"/>
        <end position="216"/>
    </location>
</feature>
<dbReference type="RefSeq" id="WP_053082889.1">
    <property type="nucleotide sequence ID" value="NZ_JYNL01000009.1"/>
</dbReference>
<dbReference type="GO" id="GO:0051301">
    <property type="term" value="P:cell division"/>
    <property type="evidence" value="ECO:0007669"/>
    <property type="project" value="UniProtKB-UniRule"/>
</dbReference>
<gene>
    <name evidence="8" type="primary">whiA_1</name>
    <name evidence="4" type="synonym">whiA</name>
    <name evidence="8" type="ORF">MCHLDSM_01114</name>
</gene>
<dbReference type="AlphaFoldDB" id="A0A0J6ZCQ8"/>
<dbReference type="Proteomes" id="UP000036513">
    <property type="component" value="Unassembled WGS sequence"/>
</dbReference>
<dbReference type="PANTHER" id="PTHR37307:SF1">
    <property type="entry name" value="CELL DIVISION PROTEIN WHIA-RELATED"/>
    <property type="match status" value="1"/>
</dbReference>
<dbReference type="InterPro" id="IPR023054">
    <property type="entry name" value="Sporulation_regulator_WhiA_C"/>
</dbReference>
<comment type="similarity">
    <text evidence="4">Belongs to the WhiA family.</text>
</comment>
<dbReference type="EMBL" id="JYNL01000009">
    <property type="protein sequence ID" value="KMO82491.1"/>
    <property type="molecule type" value="Genomic_DNA"/>
</dbReference>
<dbReference type="Gene3D" id="3.10.28.10">
    <property type="entry name" value="Homing endonucleases"/>
    <property type="match status" value="1"/>
</dbReference>
<keyword evidence="2 4" id="KW-0238">DNA-binding</keyword>
<feature type="domain" description="Sporulation regulator WhiA C-terminal" evidence="5">
    <location>
        <begin position="229"/>
        <end position="303"/>
    </location>
</feature>
<evidence type="ECO:0000313" key="9">
    <source>
        <dbReference type="Proteomes" id="UP000036513"/>
    </source>
</evidence>
<dbReference type="InterPro" id="IPR018478">
    <property type="entry name" value="Sporu_reg_WhiA_N_dom"/>
</dbReference>
<dbReference type="STRING" id="37916.MCHLDSM_01114"/>
<dbReference type="SMR" id="A0A0J6ZCQ8"/>
<dbReference type="InterPro" id="IPR027434">
    <property type="entry name" value="Homing_endonucl"/>
</dbReference>
<sequence>MDFTTEAKRELCRLVFKSPETRVAELAALLRFVDGVRLTGSRVSLSAQVDLDLTARRVQRSLTELYGYRATVHHHPAPGAASGYVVRVDHDVSKLAAHTGLLTPEGELVSGLPAHLLGGNVARVESLWRGAFLGAGQLTSDRRSSGGVQVRCPGIETAVALVGAARRLGVRAKTHDSRTEGISVVVREGEDIAALLASFGASATLAAWEDRRSRREQDVTSGLGRQFGSANRLRSEAAAAATAVEVERALMVLGDDAPAQLVQAGRLRIEHRLVSLEQLAQLADPPTTKDAIAGRIRRLIRLADRRSTSKPA</sequence>
<dbReference type="NCBIfam" id="TIGR00647">
    <property type="entry name" value="DNA_bind_WhiA"/>
    <property type="match status" value="1"/>
</dbReference>
<evidence type="ECO:0000256" key="1">
    <source>
        <dbReference type="ARBA" id="ARBA00022618"/>
    </source>
</evidence>
<reference evidence="8 9" key="1">
    <citation type="journal article" date="2015" name="Genome Biol. Evol.">
        <title>Characterization of Three Mycobacterium spp. with Potential Use in Bioremediation by Genome Sequencing and Comparative Genomics.</title>
        <authorList>
            <person name="Das S."/>
            <person name="Pettersson B.M."/>
            <person name="Behra P.R."/>
            <person name="Ramesh M."/>
            <person name="Dasgupta S."/>
            <person name="Bhattacharya A."/>
            <person name="Kirsebom L.A."/>
        </authorList>
    </citation>
    <scope>NUCLEOTIDE SEQUENCE [LARGE SCALE GENOMIC DNA]</scope>
    <source>
        <strain evidence="8 9">DSM 43826</strain>
    </source>
</reference>
<dbReference type="InterPro" id="IPR003802">
    <property type="entry name" value="Sporulation_regulator_WhiA"/>
</dbReference>
<comment type="caution">
    <text evidence="8">The sequence shown here is derived from an EMBL/GenBank/DDBJ whole genome shotgun (WGS) entry which is preliminary data.</text>
</comment>
<organism evidence="8 9">
    <name type="scientific">Mycolicibacterium chlorophenolicum</name>
    <dbReference type="NCBI Taxonomy" id="37916"/>
    <lineage>
        <taxon>Bacteria</taxon>
        <taxon>Bacillati</taxon>
        <taxon>Actinomycetota</taxon>
        <taxon>Actinomycetes</taxon>
        <taxon>Mycobacteriales</taxon>
        <taxon>Mycobacteriaceae</taxon>
        <taxon>Mycolicibacterium</taxon>
    </lineage>
</organism>
<evidence type="ECO:0000313" key="8">
    <source>
        <dbReference type="EMBL" id="KMO82491.1"/>
    </source>
</evidence>
<protein>
    <recommendedName>
        <fullName evidence="4">Probable cell division protein WhiA</fullName>
    </recommendedName>
</protein>
<dbReference type="InterPro" id="IPR039518">
    <property type="entry name" value="WhiA_LAGLIDADG_dom"/>
</dbReference>
<keyword evidence="9" id="KW-1185">Reference proteome</keyword>
<comment type="function">
    <text evidence="4">Involved in cell division and chromosome segregation.</text>
</comment>
<evidence type="ECO:0000259" key="7">
    <source>
        <dbReference type="Pfam" id="PF14527"/>
    </source>
</evidence>
<evidence type="ECO:0000256" key="4">
    <source>
        <dbReference type="HAMAP-Rule" id="MF_01420"/>
    </source>
</evidence>
<keyword evidence="3 4" id="KW-0131">Cell cycle</keyword>
<dbReference type="GO" id="GO:0003677">
    <property type="term" value="F:DNA binding"/>
    <property type="evidence" value="ECO:0007669"/>
    <property type="project" value="UniProtKB-UniRule"/>
</dbReference>
<dbReference type="Pfam" id="PF14527">
    <property type="entry name" value="LAGLIDADG_WhiA"/>
    <property type="match status" value="1"/>
</dbReference>
<evidence type="ECO:0000256" key="3">
    <source>
        <dbReference type="ARBA" id="ARBA00023306"/>
    </source>
</evidence>
<proteinExistence type="inferred from homology"/>
<dbReference type="GO" id="GO:0043937">
    <property type="term" value="P:regulation of sporulation"/>
    <property type="evidence" value="ECO:0007669"/>
    <property type="project" value="InterPro"/>
</dbReference>
<evidence type="ECO:0000259" key="6">
    <source>
        <dbReference type="Pfam" id="PF10298"/>
    </source>
</evidence>
<feature type="domain" description="Sporulation transcription regulator WhiA N-terminal" evidence="6">
    <location>
        <begin position="20"/>
        <end position="102"/>
    </location>
</feature>